<feature type="signal peptide" evidence="1">
    <location>
        <begin position="1"/>
        <end position="24"/>
    </location>
</feature>
<accession>A0ABX0ND90</accession>
<comment type="caution">
    <text evidence="3">The sequence shown here is derived from an EMBL/GenBank/DDBJ whole genome shotgun (WGS) entry which is preliminary data.</text>
</comment>
<proteinExistence type="predicted"/>
<feature type="domain" description="Ice-binding protein C-terminal" evidence="2">
    <location>
        <begin position="212"/>
        <end position="237"/>
    </location>
</feature>
<name>A0ABX0ND90_9BURK</name>
<evidence type="ECO:0000259" key="2">
    <source>
        <dbReference type="Pfam" id="PF07589"/>
    </source>
</evidence>
<evidence type="ECO:0000313" key="4">
    <source>
        <dbReference type="Proteomes" id="UP000621455"/>
    </source>
</evidence>
<keyword evidence="1" id="KW-0732">Signal</keyword>
<reference evidence="3 4" key="1">
    <citation type="submission" date="2019-10" db="EMBL/GenBank/DDBJ databases">
        <title>Taxonomy of Antarctic Massilia spp.: description of Massilia rubra sp. nov., Massilia aquatica sp. nov., Massilia mucilaginosa sp. nov., Massilia frigida sp. nov. isolated from streams, lakes and regoliths.</title>
        <authorList>
            <person name="Holochova P."/>
            <person name="Sedlacek I."/>
            <person name="Kralova S."/>
            <person name="Maslanova I."/>
            <person name="Busse H.-J."/>
            <person name="Stankova E."/>
            <person name="Vrbovska V."/>
            <person name="Kovarovic V."/>
            <person name="Bartak M."/>
            <person name="Svec P."/>
            <person name="Pantucek R."/>
        </authorList>
    </citation>
    <scope>NUCLEOTIDE SEQUENCE [LARGE SCALE GENOMIC DNA]</scope>
    <source>
        <strain evidence="3 4">CCM 8695</strain>
    </source>
</reference>
<keyword evidence="4" id="KW-1185">Reference proteome</keyword>
<evidence type="ECO:0000313" key="3">
    <source>
        <dbReference type="EMBL" id="NHZ79928.1"/>
    </source>
</evidence>
<evidence type="ECO:0000256" key="1">
    <source>
        <dbReference type="SAM" id="SignalP"/>
    </source>
</evidence>
<gene>
    <name evidence="3" type="ORF">F2P44_11665</name>
</gene>
<dbReference type="PROSITE" id="PS51257">
    <property type="entry name" value="PROKAR_LIPOPROTEIN"/>
    <property type="match status" value="1"/>
</dbReference>
<organism evidence="3 4">
    <name type="scientific">Massilia frigida</name>
    <dbReference type="NCBI Taxonomy" id="2609281"/>
    <lineage>
        <taxon>Bacteria</taxon>
        <taxon>Pseudomonadati</taxon>
        <taxon>Pseudomonadota</taxon>
        <taxon>Betaproteobacteria</taxon>
        <taxon>Burkholderiales</taxon>
        <taxon>Oxalobacteraceae</taxon>
        <taxon>Telluria group</taxon>
        <taxon>Massilia</taxon>
    </lineage>
</organism>
<feature type="chain" id="PRO_5045971301" evidence="1">
    <location>
        <begin position="25"/>
        <end position="241"/>
    </location>
</feature>
<dbReference type="NCBIfam" id="TIGR02595">
    <property type="entry name" value="PEP_CTERM"/>
    <property type="match status" value="1"/>
</dbReference>
<protein>
    <submittedName>
        <fullName evidence="3">PEP-CTERM sorting domain-containing protein</fullName>
    </submittedName>
</protein>
<dbReference type="Pfam" id="PF07589">
    <property type="entry name" value="PEP-CTERM"/>
    <property type="match status" value="1"/>
</dbReference>
<dbReference type="InterPro" id="IPR013424">
    <property type="entry name" value="Ice-binding_C"/>
</dbReference>
<sequence>MRFVTIATALTMAGALACAAPASAGTAALGQNLIVNGDAEAGAGSTDGGTVPVPGWNVTGGLTSVQYGASGGFPSPSDAGPQNRGKNFFGGGVNTAASRAVQVIDLSALSGAINAGQSQFDLSGWLGGYATQNDNATLTAVFRDSTGQSLFSTSLAPVSASERGGLTGFAYRDSHGLIPVGTALVDIVLDMRRVEGSYNDGYADNLSFSVTAVPEPGSWAMLSAGLVMLGFAARKRRASAA</sequence>
<dbReference type="RefSeq" id="WP_167086878.1">
    <property type="nucleotide sequence ID" value="NZ_WHJG01000009.1"/>
</dbReference>
<dbReference type="Proteomes" id="UP000621455">
    <property type="component" value="Unassembled WGS sequence"/>
</dbReference>
<dbReference type="EMBL" id="WHJG01000009">
    <property type="protein sequence ID" value="NHZ79928.1"/>
    <property type="molecule type" value="Genomic_DNA"/>
</dbReference>